<keyword evidence="7" id="KW-0645">Protease</keyword>
<gene>
    <name evidence="12" type="ORF">BC936DRAFT_141571</name>
</gene>
<dbReference type="PANTHER" id="PTHR43722">
    <property type="entry name" value="PROLINE IMINOPEPTIDASE"/>
    <property type="match status" value="1"/>
</dbReference>
<evidence type="ECO:0000256" key="9">
    <source>
        <dbReference type="ARBA" id="ARBA00029605"/>
    </source>
</evidence>
<evidence type="ECO:0000256" key="10">
    <source>
        <dbReference type="SAM" id="Phobius"/>
    </source>
</evidence>
<dbReference type="InterPro" id="IPR005944">
    <property type="entry name" value="Pro_iminopeptidase"/>
</dbReference>
<proteinExistence type="inferred from homology"/>
<dbReference type="AlphaFoldDB" id="A0A433A200"/>
<evidence type="ECO:0000256" key="7">
    <source>
        <dbReference type="ARBA" id="ARBA00022670"/>
    </source>
</evidence>
<evidence type="ECO:0000256" key="5">
    <source>
        <dbReference type="ARBA" id="ARBA00022438"/>
    </source>
</evidence>
<evidence type="ECO:0000313" key="13">
    <source>
        <dbReference type="Proteomes" id="UP000268093"/>
    </source>
</evidence>
<name>A0A433A200_9FUNG</name>
<feature type="domain" description="AB hydrolase-1" evidence="11">
    <location>
        <begin position="42"/>
        <end position="247"/>
    </location>
</feature>
<dbReference type="SUPFAM" id="SSF53474">
    <property type="entry name" value="alpha/beta-Hydrolases"/>
    <property type="match status" value="1"/>
</dbReference>
<evidence type="ECO:0000256" key="6">
    <source>
        <dbReference type="ARBA" id="ARBA00022490"/>
    </source>
</evidence>
<evidence type="ECO:0000256" key="1">
    <source>
        <dbReference type="ARBA" id="ARBA00001585"/>
    </source>
</evidence>
<comment type="catalytic activity">
    <reaction evidence="1">
        <text>Release of N-terminal proline from a peptide.</text>
        <dbReference type="EC" id="3.4.11.5"/>
    </reaction>
</comment>
<dbReference type="OrthoDB" id="10249433at2759"/>
<dbReference type="GO" id="GO:0004177">
    <property type="term" value="F:aminopeptidase activity"/>
    <property type="evidence" value="ECO:0007669"/>
    <property type="project" value="UniProtKB-KW"/>
</dbReference>
<feature type="transmembrane region" description="Helical" evidence="10">
    <location>
        <begin position="93"/>
        <end position="114"/>
    </location>
</feature>
<dbReference type="InterPro" id="IPR000073">
    <property type="entry name" value="AB_hydrolase_1"/>
</dbReference>
<evidence type="ECO:0000259" key="11">
    <source>
        <dbReference type="Pfam" id="PF00561"/>
    </source>
</evidence>
<dbReference type="PIRSF" id="PIRSF006431">
    <property type="entry name" value="Pept_S33"/>
    <property type="match status" value="1"/>
</dbReference>
<keyword evidence="5" id="KW-0031">Aminopeptidase</keyword>
<dbReference type="GO" id="GO:0006508">
    <property type="term" value="P:proteolysis"/>
    <property type="evidence" value="ECO:0007669"/>
    <property type="project" value="UniProtKB-KW"/>
</dbReference>
<keyword evidence="10" id="KW-0472">Membrane</keyword>
<keyword evidence="10" id="KW-1133">Transmembrane helix</keyword>
<dbReference type="InterPro" id="IPR002410">
    <property type="entry name" value="Peptidase_S33"/>
</dbReference>
<dbReference type="EMBL" id="RBNI01019977">
    <property type="protein sequence ID" value="RUO96713.1"/>
    <property type="molecule type" value="Genomic_DNA"/>
</dbReference>
<sequence length="278" mass="31436">MTQQQPNLTPLYAPVEPYNTGSLKVSDLHTLYYEENGNPNGNPVVFVHGGPGGGTGPDDRRFFNQQAYRIVLFDQRGSGKSTPHSELEDNHTWALVAGIYIYIYVAHFHFLTLLSRLTSFSSRNSSTSPHPLPVDMEKLREHLGIDKWVVFGGSWGSTLSLTYAIKHPKRVKALVLRGIFTLRKAELDWFYEDKNGASFIYPDAWEAYVKPIPESERGNFVAAYHRRLTSKDPAEQQAAATAWSIWECSTSRLYLDPAYVARAANDKWALAFARIENH</sequence>
<keyword evidence="8 12" id="KW-0378">Hydrolase</keyword>
<dbReference type="Gene3D" id="3.40.50.1820">
    <property type="entry name" value="alpha/beta hydrolase"/>
    <property type="match status" value="1"/>
</dbReference>
<comment type="caution">
    <text evidence="12">The sequence shown here is derived from an EMBL/GenBank/DDBJ whole genome shotgun (WGS) entry which is preliminary data.</text>
</comment>
<dbReference type="Pfam" id="PF00561">
    <property type="entry name" value="Abhydrolase_1"/>
    <property type="match status" value="1"/>
</dbReference>
<reference evidence="12 13" key="1">
    <citation type="journal article" date="2018" name="New Phytol.">
        <title>Phylogenomics of Endogonaceae and evolution of mycorrhizas within Mucoromycota.</title>
        <authorList>
            <person name="Chang Y."/>
            <person name="Desiro A."/>
            <person name="Na H."/>
            <person name="Sandor L."/>
            <person name="Lipzen A."/>
            <person name="Clum A."/>
            <person name="Barry K."/>
            <person name="Grigoriev I.V."/>
            <person name="Martin F.M."/>
            <person name="Stajich J.E."/>
            <person name="Smith M.E."/>
            <person name="Bonito G."/>
            <person name="Spatafora J.W."/>
        </authorList>
    </citation>
    <scope>NUCLEOTIDE SEQUENCE [LARGE SCALE GENOMIC DNA]</scope>
    <source>
        <strain evidence="12 13">GMNB39</strain>
    </source>
</reference>
<accession>A0A433A200</accession>
<dbReference type="PRINTS" id="PR00793">
    <property type="entry name" value="PROAMNOPTASE"/>
</dbReference>
<dbReference type="GO" id="GO:0005737">
    <property type="term" value="C:cytoplasm"/>
    <property type="evidence" value="ECO:0007669"/>
    <property type="project" value="UniProtKB-SubCell"/>
</dbReference>
<comment type="similarity">
    <text evidence="3">Belongs to the peptidase S33 family.</text>
</comment>
<evidence type="ECO:0000256" key="3">
    <source>
        <dbReference type="ARBA" id="ARBA00010088"/>
    </source>
</evidence>
<keyword evidence="10" id="KW-0812">Transmembrane</keyword>
<dbReference type="EC" id="3.4.11.5" evidence="4"/>
<evidence type="ECO:0000256" key="4">
    <source>
        <dbReference type="ARBA" id="ARBA00012568"/>
    </source>
</evidence>
<comment type="subcellular location">
    <subcellularLocation>
        <location evidence="2">Cytoplasm</location>
    </subcellularLocation>
</comment>
<keyword evidence="6" id="KW-0963">Cytoplasm</keyword>
<evidence type="ECO:0000313" key="12">
    <source>
        <dbReference type="EMBL" id="RUO96713.1"/>
    </source>
</evidence>
<protein>
    <recommendedName>
        <fullName evidence="4">prolyl aminopeptidase</fullName>
        <ecNumber evidence="4">3.4.11.5</ecNumber>
    </recommendedName>
    <alternativeName>
        <fullName evidence="9">Prolyl aminopeptidase</fullName>
    </alternativeName>
</protein>
<dbReference type="InterPro" id="IPR029058">
    <property type="entry name" value="AB_hydrolase_fold"/>
</dbReference>
<dbReference type="Proteomes" id="UP000268093">
    <property type="component" value="Unassembled WGS sequence"/>
</dbReference>
<organism evidence="12 13">
    <name type="scientific">Jimgerdemannia flammicorona</name>
    <dbReference type="NCBI Taxonomy" id="994334"/>
    <lineage>
        <taxon>Eukaryota</taxon>
        <taxon>Fungi</taxon>
        <taxon>Fungi incertae sedis</taxon>
        <taxon>Mucoromycota</taxon>
        <taxon>Mucoromycotina</taxon>
        <taxon>Endogonomycetes</taxon>
        <taxon>Endogonales</taxon>
        <taxon>Endogonaceae</taxon>
        <taxon>Jimgerdemannia</taxon>
    </lineage>
</organism>
<keyword evidence="13" id="KW-1185">Reference proteome</keyword>
<evidence type="ECO:0000256" key="8">
    <source>
        <dbReference type="ARBA" id="ARBA00022801"/>
    </source>
</evidence>
<dbReference type="PANTHER" id="PTHR43722:SF1">
    <property type="entry name" value="PROLINE IMINOPEPTIDASE"/>
    <property type="match status" value="1"/>
</dbReference>
<evidence type="ECO:0000256" key="2">
    <source>
        <dbReference type="ARBA" id="ARBA00004496"/>
    </source>
</evidence>